<dbReference type="EMBL" id="CAXHTB010000025">
    <property type="protein sequence ID" value="CAL0334027.1"/>
    <property type="molecule type" value="Genomic_DNA"/>
</dbReference>
<accession>A0AAV1YJ18</accession>
<organism evidence="1 2">
    <name type="scientific">Lupinus luteus</name>
    <name type="common">European yellow lupine</name>
    <dbReference type="NCBI Taxonomy" id="3873"/>
    <lineage>
        <taxon>Eukaryota</taxon>
        <taxon>Viridiplantae</taxon>
        <taxon>Streptophyta</taxon>
        <taxon>Embryophyta</taxon>
        <taxon>Tracheophyta</taxon>
        <taxon>Spermatophyta</taxon>
        <taxon>Magnoliopsida</taxon>
        <taxon>eudicotyledons</taxon>
        <taxon>Gunneridae</taxon>
        <taxon>Pentapetalae</taxon>
        <taxon>rosids</taxon>
        <taxon>fabids</taxon>
        <taxon>Fabales</taxon>
        <taxon>Fabaceae</taxon>
        <taxon>Papilionoideae</taxon>
        <taxon>50 kb inversion clade</taxon>
        <taxon>genistoids sensu lato</taxon>
        <taxon>core genistoids</taxon>
        <taxon>Genisteae</taxon>
        <taxon>Lupinus</taxon>
    </lineage>
</organism>
<evidence type="ECO:0000313" key="2">
    <source>
        <dbReference type="Proteomes" id="UP001497480"/>
    </source>
</evidence>
<reference evidence="1 2" key="1">
    <citation type="submission" date="2024-03" db="EMBL/GenBank/DDBJ databases">
        <authorList>
            <person name="Martinez-Hernandez J."/>
        </authorList>
    </citation>
    <scope>NUCLEOTIDE SEQUENCE [LARGE SCALE GENOMIC DNA]</scope>
</reference>
<dbReference type="AlphaFoldDB" id="A0AAV1YJ18"/>
<proteinExistence type="predicted"/>
<keyword evidence="2" id="KW-1185">Reference proteome</keyword>
<dbReference type="Proteomes" id="UP001497480">
    <property type="component" value="Unassembled WGS sequence"/>
</dbReference>
<gene>
    <name evidence="1" type="ORF">LLUT_LOCUS35087</name>
</gene>
<evidence type="ECO:0000313" key="1">
    <source>
        <dbReference type="EMBL" id="CAL0334027.1"/>
    </source>
</evidence>
<name>A0AAV1YJ18_LUPLU</name>
<sequence length="55" mass="6244">MGKLVRLRHFHYFKGPLRCSYNNNNNNEAPSFQDDQGPPQQAVLKAISGKIVSKE</sequence>
<comment type="caution">
    <text evidence="1">The sequence shown here is derived from an EMBL/GenBank/DDBJ whole genome shotgun (WGS) entry which is preliminary data.</text>
</comment>
<protein>
    <submittedName>
        <fullName evidence="1">Uncharacterized protein</fullName>
    </submittedName>
</protein>